<accession>A0ABX6V0Y7</accession>
<dbReference type="Proteomes" id="UP000316416">
    <property type="component" value="Chromosome"/>
</dbReference>
<evidence type="ECO:0000313" key="2">
    <source>
        <dbReference type="Proteomes" id="UP000316416"/>
    </source>
</evidence>
<name>A0ABX6V0Y7_9GAMM</name>
<organism evidence="1 2">
    <name type="scientific">Shewanella eurypsychrophilus</name>
    <dbReference type="NCBI Taxonomy" id="2593656"/>
    <lineage>
        <taxon>Bacteria</taxon>
        <taxon>Pseudomonadati</taxon>
        <taxon>Pseudomonadota</taxon>
        <taxon>Gammaproteobacteria</taxon>
        <taxon>Alteromonadales</taxon>
        <taxon>Shewanellaceae</taxon>
        <taxon>Shewanella</taxon>
    </lineage>
</organism>
<reference evidence="1" key="1">
    <citation type="submission" date="2021-07" db="EMBL/GenBank/DDBJ databases">
        <title>Shewanella sp. YLB-07 whole genome sequence.</title>
        <authorList>
            <person name="Yu L."/>
        </authorList>
    </citation>
    <scope>NUCLEOTIDE SEQUENCE</scope>
    <source>
        <strain evidence="1">YLB-08</strain>
    </source>
</reference>
<evidence type="ECO:0000313" key="1">
    <source>
        <dbReference type="EMBL" id="QPG56036.1"/>
    </source>
</evidence>
<sequence>MNQFEEYIPAEKKQEKPESNHEYRQYLRINLRESSDECLTLACDGVTVELFVGNWWRKQKLGVANIKNIGLGGVGLLSATQLEIGQLIVIVFQGHRLKLEVARSWPVNNRLHFAGAKWVTQDENDIINMINLITKKM</sequence>
<dbReference type="RefSeq" id="WP_142873211.1">
    <property type="nucleotide sequence ID" value="NZ_CP045503.2"/>
</dbReference>
<proteinExistence type="predicted"/>
<protein>
    <recommendedName>
        <fullName evidence="3">PilZ domain-containing protein</fullName>
    </recommendedName>
</protein>
<keyword evidence="2" id="KW-1185">Reference proteome</keyword>
<evidence type="ECO:0008006" key="3">
    <source>
        <dbReference type="Google" id="ProtNLM"/>
    </source>
</evidence>
<gene>
    <name evidence="1" type="ORF">FM038_000275</name>
</gene>
<dbReference type="EMBL" id="CP045503">
    <property type="protein sequence ID" value="QPG56036.1"/>
    <property type="molecule type" value="Genomic_DNA"/>
</dbReference>